<dbReference type="EMBL" id="QNGE01000459">
    <property type="protein sequence ID" value="KAA3680381.1"/>
    <property type="molecule type" value="Genomic_DNA"/>
</dbReference>
<feature type="transmembrane region" description="Helical" evidence="1">
    <location>
        <begin position="49"/>
        <end position="70"/>
    </location>
</feature>
<gene>
    <name evidence="2" type="ORF">DEA37_0009571</name>
</gene>
<evidence type="ECO:0000313" key="2">
    <source>
        <dbReference type="EMBL" id="KAA3680381.1"/>
    </source>
</evidence>
<feature type="transmembrane region" description="Helical" evidence="1">
    <location>
        <begin position="82"/>
        <end position="105"/>
    </location>
</feature>
<name>A0A5J4NXW7_9TREM</name>
<comment type="caution">
    <text evidence="2">The sequence shown here is derived from an EMBL/GenBank/DDBJ whole genome shotgun (WGS) entry which is preliminary data.</text>
</comment>
<proteinExistence type="predicted"/>
<sequence>MLQGYKLYALCGKKIKRRYMSNNHEGKDTDVVEVEPLAEFDAMSECARLVFISLVSTISGDICCLLASLIELSRFTVSIVSIMAFGVFVVIGVLPVSGVVVEVLAGYRSS</sequence>
<evidence type="ECO:0000313" key="3">
    <source>
        <dbReference type="Proteomes" id="UP000324629"/>
    </source>
</evidence>
<dbReference type="Proteomes" id="UP000324629">
    <property type="component" value="Unassembled WGS sequence"/>
</dbReference>
<keyword evidence="1" id="KW-1133">Transmembrane helix</keyword>
<dbReference type="AlphaFoldDB" id="A0A5J4NXW7"/>
<accession>A0A5J4NXW7</accession>
<keyword evidence="1" id="KW-0812">Transmembrane</keyword>
<protein>
    <submittedName>
        <fullName evidence="2">Uncharacterized protein</fullName>
    </submittedName>
</protein>
<organism evidence="2 3">
    <name type="scientific">Paragonimus westermani</name>
    <dbReference type="NCBI Taxonomy" id="34504"/>
    <lineage>
        <taxon>Eukaryota</taxon>
        <taxon>Metazoa</taxon>
        <taxon>Spiralia</taxon>
        <taxon>Lophotrochozoa</taxon>
        <taxon>Platyhelminthes</taxon>
        <taxon>Trematoda</taxon>
        <taxon>Digenea</taxon>
        <taxon>Plagiorchiida</taxon>
        <taxon>Troglotremata</taxon>
        <taxon>Troglotrematidae</taxon>
        <taxon>Paragonimus</taxon>
    </lineage>
</organism>
<keyword evidence="1" id="KW-0472">Membrane</keyword>
<evidence type="ECO:0000256" key="1">
    <source>
        <dbReference type="SAM" id="Phobius"/>
    </source>
</evidence>
<keyword evidence="3" id="KW-1185">Reference proteome</keyword>
<reference evidence="2 3" key="1">
    <citation type="journal article" date="2019" name="Gigascience">
        <title>Whole-genome sequence of the oriental lung fluke Paragonimus westermani.</title>
        <authorList>
            <person name="Oey H."/>
            <person name="Zakrzewski M."/>
            <person name="Narain K."/>
            <person name="Devi K.R."/>
            <person name="Agatsuma T."/>
            <person name="Nawaratna S."/>
            <person name="Gobert G.N."/>
            <person name="Jones M.K."/>
            <person name="Ragan M.A."/>
            <person name="McManus D.P."/>
            <person name="Krause L."/>
        </authorList>
    </citation>
    <scope>NUCLEOTIDE SEQUENCE [LARGE SCALE GENOMIC DNA]</scope>
    <source>
        <strain evidence="2 3">IND2009</strain>
    </source>
</reference>